<accession>A0A179FCD4</accession>
<dbReference type="KEGG" id="pchm:VFPPC_09031"/>
<feature type="transmembrane region" description="Helical" evidence="2">
    <location>
        <begin position="267"/>
        <end position="288"/>
    </location>
</feature>
<dbReference type="PANTHER" id="PTHR34414:SF1">
    <property type="entry name" value="SUBTILISIN-LIKE SERINE PROTEASE"/>
    <property type="match status" value="1"/>
</dbReference>
<dbReference type="GeneID" id="28851628"/>
<feature type="region of interest" description="Disordered" evidence="1">
    <location>
        <begin position="119"/>
        <end position="142"/>
    </location>
</feature>
<dbReference type="Pfam" id="PF20246">
    <property type="entry name" value="DUF6601"/>
    <property type="match status" value="1"/>
</dbReference>
<dbReference type="InterPro" id="IPR046536">
    <property type="entry name" value="DUF6601"/>
</dbReference>
<organism evidence="3 4">
    <name type="scientific">Pochonia chlamydosporia 170</name>
    <dbReference type="NCBI Taxonomy" id="1380566"/>
    <lineage>
        <taxon>Eukaryota</taxon>
        <taxon>Fungi</taxon>
        <taxon>Dikarya</taxon>
        <taxon>Ascomycota</taxon>
        <taxon>Pezizomycotina</taxon>
        <taxon>Sordariomycetes</taxon>
        <taxon>Hypocreomycetidae</taxon>
        <taxon>Hypocreales</taxon>
        <taxon>Clavicipitaceae</taxon>
        <taxon>Pochonia</taxon>
    </lineage>
</organism>
<sequence length="358" mass="40727">MPAATRSKGTFPLNGQQYVNMDFIERAVPTMAFLEDELNTPNLNKLHDDLWVAGRPMPPRPLTYQLAASRNITVMESMDLHLVWEPGRIFLKPLPRYLLNSTFWAEHLACEEALSNSNVPQGAVSHSQRQTPPHRPAVHTNPQKLISQHIKDPAETLRDRRRHLYSSAYGFLLSYTALIQHESDFHIAQANHLVPSDLPWDSWRQLSFALLKDSPHGIARVNKRYHYGELRLGRLNKIARLRSLRKFRLAGLMRGYKFEFSTYGQQLSAYLAPIVTAIAYVLLVLTAMQVGLATDEAKENAAFHRASWGFTVFAIVAPLGLVSLVFVLVFVYVVYNALVTKRFKRKRMGFYSNLGIGN</sequence>
<evidence type="ECO:0000256" key="2">
    <source>
        <dbReference type="SAM" id="Phobius"/>
    </source>
</evidence>
<keyword evidence="2" id="KW-0472">Membrane</keyword>
<protein>
    <submittedName>
        <fullName evidence="3">Subtilisin-like serine protease</fullName>
    </submittedName>
</protein>
<evidence type="ECO:0000313" key="3">
    <source>
        <dbReference type="EMBL" id="OAQ63136.2"/>
    </source>
</evidence>
<dbReference type="AlphaFoldDB" id="A0A179FCD4"/>
<dbReference type="OrthoDB" id="4935807at2759"/>
<dbReference type="Proteomes" id="UP000078397">
    <property type="component" value="Unassembled WGS sequence"/>
</dbReference>
<reference evidence="3 4" key="1">
    <citation type="journal article" date="2016" name="PLoS Pathog.">
        <title>Biosynthesis of antibiotic leucinostatins in bio-control fungus Purpureocillium lilacinum and their inhibition on phytophthora revealed by genome mining.</title>
        <authorList>
            <person name="Wang G."/>
            <person name="Liu Z."/>
            <person name="Lin R."/>
            <person name="Li E."/>
            <person name="Mao Z."/>
            <person name="Ling J."/>
            <person name="Yang Y."/>
            <person name="Yin W.B."/>
            <person name="Xie B."/>
        </authorList>
    </citation>
    <scope>NUCLEOTIDE SEQUENCE [LARGE SCALE GENOMIC DNA]</scope>
    <source>
        <strain evidence="3">170</strain>
    </source>
</reference>
<evidence type="ECO:0000256" key="1">
    <source>
        <dbReference type="SAM" id="MobiDB-lite"/>
    </source>
</evidence>
<dbReference type="STRING" id="1380566.A0A179FCD4"/>
<dbReference type="EMBL" id="LSBJ02000006">
    <property type="protein sequence ID" value="OAQ63136.2"/>
    <property type="molecule type" value="Genomic_DNA"/>
</dbReference>
<proteinExistence type="predicted"/>
<feature type="transmembrane region" description="Helical" evidence="2">
    <location>
        <begin position="308"/>
        <end position="338"/>
    </location>
</feature>
<keyword evidence="2" id="KW-1133">Transmembrane helix</keyword>
<comment type="caution">
    <text evidence="3">The sequence shown here is derived from an EMBL/GenBank/DDBJ whole genome shotgun (WGS) entry which is preliminary data.</text>
</comment>
<feature type="compositionally biased region" description="Polar residues" evidence="1">
    <location>
        <begin position="119"/>
        <end position="131"/>
    </location>
</feature>
<keyword evidence="2" id="KW-0812">Transmembrane</keyword>
<dbReference type="GO" id="GO:0006508">
    <property type="term" value="P:proteolysis"/>
    <property type="evidence" value="ECO:0007669"/>
    <property type="project" value="UniProtKB-KW"/>
</dbReference>
<dbReference type="PANTHER" id="PTHR34414">
    <property type="entry name" value="HET DOMAIN-CONTAINING PROTEIN-RELATED"/>
    <property type="match status" value="1"/>
</dbReference>
<keyword evidence="4" id="KW-1185">Reference proteome</keyword>
<dbReference type="GO" id="GO:0008233">
    <property type="term" value="F:peptidase activity"/>
    <property type="evidence" value="ECO:0007669"/>
    <property type="project" value="UniProtKB-KW"/>
</dbReference>
<dbReference type="RefSeq" id="XP_018140716.2">
    <property type="nucleotide sequence ID" value="XM_018287634.2"/>
</dbReference>
<name>A0A179FCD4_METCM</name>
<evidence type="ECO:0000313" key="4">
    <source>
        <dbReference type="Proteomes" id="UP000078397"/>
    </source>
</evidence>
<gene>
    <name evidence="3" type="ORF">VFPPC_09031</name>
</gene>